<dbReference type="AlphaFoldDB" id="A0A382HT95"/>
<accession>A0A382HT95</accession>
<sequence>VAKLRNRLPINTRIEIWWQDEARVGQKTKTTRRWAPRGSRPRALVDQRTKSAWIFGAICPQRGVGAALILPRCNTQAMQWHLEEISSQVAPEAHAVLILDQAGWHTTGKLNIPSNITLLSLPPRSPELNPVENIWYFMRDNWLSNRIFKSEDEIVSICSDAWNRLIDKPWKIMSIGREYGPMGFN</sequence>
<dbReference type="NCBIfam" id="NF033545">
    <property type="entry name" value="transpos_IS630"/>
    <property type="match status" value="1"/>
</dbReference>
<feature type="non-terminal residue" evidence="2">
    <location>
        <position position="1"/>
    </location>
</feature>
<protein>
    <recommendedName>
        <fullName evidence="1">Tc1-like transposase DDE domain-containing protein</fullName>
    </recommendedName>
</protein>
<dbReference type="Pfam" id="PF13358">
    <property type="entry name" value="DDE_3"/>
    <property type="match status" value="1"/>
</dbReference>
<dbReference type="InterPro" id="IPR038717">
    <property type="entry name" value="Tc1-like_DDE_dom"/>
</dbReference>
<reference evidence="2" key="1">
    <citation type="submission" date="2018-05" db="EMBL/GenBank/DDBJ databases">
        <authorList>
            <person name="Lanie J.A."/>
            <person name="Ng W.-L."/>
            <person name="Kazmierczak K.M."/>
            <person name="Andrzejewski T.M."/>
            <person name="Davidsen T.M."/>
            <person name="Wayne K.J."/>
            <person name="Tettelin H."/>
            <person name="Glass J.I."/>
            <person name="Rusch D."/>
            <person name="Podicherti R."/>
            <person name="Tsui H.-C.T."/>
            <person name="Winkler M.E."/>
        </authorList>
    </citation>
    <scope>NUCLEOTIDE SEQUENCE</scope>
</reference>
<dbReference type="Gene3D" id="3.30.420.10">
    <property type="entry name" value="Ribonuclease H-like superfamily/Ribonuclease H"/>
    <property type="match status" value="1"/>
</dbReference>
<dbReference type="GO" id="GO:0003676">
    <property type="term" value="F:nucleic acid binding"/>
    <property type="evidence" value="ECO:0007669"/>
    <property type="project" value="InterPro"/>
</dbReference>
<dbReference type="InterPro" id="IPR036397">
    <property type="entry name" value="RNaseH_sf"/>
</dbReference>
<organism evidence="2">
    <name type="scientific">marine metagenome</name>
    <dbReference type="NCBI Taxonomy" id="408172"/>
    <lineage>
        <taxon>unclassified sequences</taxon>
        <taxon>metagenomes</taxon>
        <taxon>ecological metagenomes</taxon>
    </lineage>
</organism>
<name>A0A382HT95_9ZZZZ</name>
<dbReference type="EMBL" id="UINC01063202">
    <property type="protein sequence ID" value="SVB90586.1"/>
    <property type="molecule type" value="Genomic_DNA"/>
</dbReference>
<proteinExistence type="predicted"/>
<gene>
    <name evidence="2" type="ORF">METZ01_LOCUS243440</name>
</gene>
<feature type="domain" description="Tc1-like transposase DDE" evidence="1">
    <location>
        <begin position="16"/>
        <end position="154"/>
    </location>
</feature>
<dbReference type="InterPro" id="IPR047655">
    <property type="entry name" value="Transpos_IS630-like"/>
</dbReference>
<evidence type="ECO:0000259" key="1">
    <source>
        <dbReference type="Pfam" id="PF13358"/>
    </source>
</evidence>
<evidence type="ECO:0000313" key="2">
    <source>
        <dbReference type="EMBL" id="SVB90586.1"/>
    </source>
</evidence>